<dbReference type="GO" id="GO:0008270">
    <property type="term" value="F:zinc ion binding"/>
    <property type="evidence" value="ECO:0007669"/>
    <property type="project" value="UniProtKB-KW"/>
</dbReference>
<dbReference type="InterPro" id="IPR011011">
    <property type="entry name" value="Znf_FYVE_PHD"/>
</dbReference>
<keyword evidence="3" id="KW-0862">Zinc</keyword>
<feature type="compositionally biased region" description="Polar residues" evidence="5">
    <location>
        <begin position="376"/>
        <end position="395"/>
    </location>
</feature>
<feature type="compositionally biased region" description="Basic and acidic residues" evidence="5">
    <location>
        <begin position="209"/>
        <end position="226"/>
    </location>
</feature>
<dbReference type="PROSITE" id="PS50016">
    <property type="entry name" value="ZF_PHD_2"/>
    <property type="match status" value="1"/>
</dbReference>
<dbReference type="PROSITE" id="PS01359">
    <property type="entry name" value="ZF_PHD_1"/>
    <property type="match status" value="1"/>
</dbReference>
<evidence type="ECO:0000256" key="1">
    <source>
        <dbReference type="ARBA" id="ARBA00022723"/>
    </source>
</evidence>
<keyword evidence="2 4" id="KW-0863">Zinc-finger</keyword>
<dbReference type="InterPro" id="IPR019787">
    <property type="entry name" value="Znf_PHD-finger"/>
</dbReference>
<dbReference type="InterPro" id="IPR019786">
    <property type="entry name" value="Zinc_finger_PHD-type_CS"/>
</dbReference>
<name>A0AAN6IX39_EXODE</name>
<proteinExistence type="predicted"/>
<protein>
    <recommendedName>
        <fullName evidence="6">PHD-type domain-containing protein</fullName>
    </recommendedName>
</protein>
<evidence type="ECO:0000256" key="2">
    <source>
        <dbReference type="ARBA" id="ARBA00022771"/>
    </source>
</evidence>
<dbReference type="EMBL" id="JAJGCB010000004">
    <property type="protein sequence ID" value="KAJ8993328.1"/>
    <property type="molecule type" value="Genomic_DNA"/>
</dbReference>
<evidence type="ECO:0000256" key="4">
    <source>
        <dbReference type="PROSITE-ProRule" id="PRU00146"/>
    </source>
</evidence>
<dbReference type="SUPFAM" id="SSF57903">
    <property type="entry name" value="FYVE/PHD zinc finger"/>
    <property type="match status" value="1"/>
</dbReference>
<sequence>MMSANERRLMGPPETPNRLMEQSPGLFPSLQLSPDVYAHQFSGPATAPAYTDQRLFWDPSSVGFQEQSFHQQYQDPFQYSPSALSSSFASSSTVVPSFSPQASVPQEQVYDLPFMPPSMNYSYTNGPMYPACFTTSPRMPPPHAENPSMFLSSPARRFGTADQYAYRYQQHNLTSDRPAYAHQIEESRREQETKRQRMGDAIQPSITRSVKEALKRPLSPRKDSRPGLRRSATHTGVRGERSLKPPLQVVTPSRNPAASVDQSSQHRPGRSSPLKTVVDPISRSLSMSRNSNGTRGSLSLAIDEDGVAKMVLTDQPQGGNPGSEAGNVDNMDLRALHTQVNSFGFPDNGDPSQQAYGLQRSYSHSKTSSRSTNASVNSVMQQSNDPSTSNLQNTKGVEGPQGARRKRPLFGLGVESDSGTENDLLGNAQLALRAIIEDRDRSGFTQRDSSNIGYLQSSPPMQQTQYAMYNASPTTLTDPDLATPSTDRDSLASNQSMRCVCNSSVLDGSVPLIQCDSCCKWLHSSCVGIDARRILDSYMCVYCVQTPKRPVHPSLRPSALPTTASPLAHKSKRHR</sequence>
<dbReference type="AlphaFoldDB" id="A0AAN6IX39"/>
<evidence type="ECO:0000256" key="5">
    <source>
        <dbReference type="SAM" id="MobiDB-lite"/>
    </source>
</evidence>
<reference evidence="7" key="1">
    <citation type="submission" date="2023-01" db="EMBL/GenBank/DDBJ databases">
        <title>Exophiala dermititidis isolated from Cystic Fibrosis Patient.</title>
        <authorList>
            <person name="Kurbessoian T."/>
            <person name="Crocker A."/>
            <person name="Murante D."/>
            <person name="Hogan D.A."/>
            <person name="Stajich J.E."/>
        </authorList>
    </citation>
    <scope>NUCLEOTIDE SEQUENCE</scope>
    <source>
        <strain evidence="7">Ex8</strain>
    </source>
</reference>
<keyword evidence="1" id="KW-0479">Metal-binding</keyword>
<evidence type="ECO:0000259" key="6">
    <source>
        <dbReference type="PROSITE" id="PS50016"/>
    </source>
</evidence>
<feature type="region of interest" description="Disordered" evidence="5">
    <location>
        <begin position="1"/>
        <end position="22"/>
    </location>
</feature>
<evidence type="ECO:0000313" key="7">
    <source>
        <dbReference type="EMBL" id="KAJ8993328.1"/>
    </source>
</evidence>
<feature type="compositionally biased region" description="Low complexity" evidence="5">
    <location>
        <begin position="361"/>
        <end position="375"/>
    </location>
</feature>
<dbReference type="InterPro" id="IPR001965">
    <property type="entry name" value="Znf_PHD"/>
</dbReference>
<dbReference type="InterPro" id="IPR013083">
    <property type="entry name" value="Znf_RING/FYVE/PHD"/>
</dbReference>
<feature type="compositionally biased region" description="Basic and acidic residues" evidence="5">
    <location>
        <begin position="185"/>
        <end position="198"/>
    </location>
</feature>
<feature type="domain" description="PHD-type" evidence="6">
    <location>
        <begin position="496"/>
        <end position="546"/>
    </location>
</feature>
<feature type="compositionally biased region" description="Polar residues" evidence="5">
    <location>
        <begin position="250"/>
        <end position="266"/>
    </location>
</feature>
<comment type="caution">
    <text evidence="7">The sequence shown here is derived from an EMBL/GenBank/DDBJ whole genome shotgun (WGS) entry which is preliminary data.</text>
</comment>
<feature type="region of interest" description="Disordered" evidence="5">
    <location>
        <begin position="553"/>
        <end position="575"/>
    </location>
</feature>
<dbReference type="SMART" id="SM00249">
    <property type="entry name" value="PHD"/>
    <property type="match status" value="1"/>
</dbReference>
<feature type="region of interest" description="Disordered" evidence="5">
    <location>
        <begin position="185"/>
        <end position="298"/>
    </location>
</feature>
<dbReference type="Gene3D" id="3.30.40.10">
    <property type="entry name" value="Zinc/RING finger domain, C3HC4 (zinc finger)"/>
    <property type="match status" value="1"/>
</dbReference>
<evidence type="ECO:0000313" key="8">
    <source>
        <dbReference type="Proteomes" id="UP001161757"/>
    </source>
</evidence>
<accession>A0AAN6IX39</accession>
<organism evidence="7 8">
    <name type="scientific">Exophiala dermatitidis</name>
    <name type="common">Black yeast-like fungus</name>
    <name type="synonym">Wangiella dermatitidis</name>
    <dbReference type="NCBI Taxonomy" id="5970"/>
    <lineage>
        <taxon>Eukaryota</taxon>
        <taxon>Fungi</taxon>
        <taxon>Dikarya</taxon>
        <taxon>Ascomycota</taxon>
        <taxon>Pezizomycotina</taxon>
        <taxon>Eurotiomycetes</taxon>
        <taxon>Chaetothyriomycetidae</taxon>
        <taxon>Chaetothyriales</taxon>
        <taxon>Herpotrichiellaceae</taxon>
        <taxon>Exophiala</taxon>
    </lineage>
</organism>
<feature type="region of interest" description="Disordered" evidence="5">
    <location>
        <begin position="341"/>
        <end position="422"/>
    </location>
</feature>
<gene>
    <name evidence="7" type="ORF">HRR80_003352</name>
</gene>
<feature type="compositionally biased region" description="Polar residues" evidence="5">
    <location>
        <begin position="283"/>
        <end position="297"/>
    </location>
</feature>
<evidence type="ECO:0000256" key="3">
    <source>
        <dbReference type="ARBA" id="ARBA00022833"/>
    </source>
</evidence>
<dbReference type="Proteomes" id="UP001161757">
    <property type="component" value="Unassembled WGS sequence"/>
</dbReference>